<reference evidence="3" key="1">
    <citation type="journal article" date="2014" name="Int. J. Syst. Evol. Microbiol.">
        <title>Complete genome sequence of Corynebacterium casei LMG S-19264T (=DSM 44701T), isolated from a smear-ripened cheese.</title>
        <authorList>
            <consortium name="US DOE Joint Genome Institute (JGI-PGF)"/>
            <person name="Walter F."/>
            <person name="Albersmeier A."/>
            <person name="Kalinowski J."/>
            <person name="Ruckert C."/>
        </authorList>
    </citation>
    <scope>NUCLEOTIDE SEQUENCE</scope>
    <source>
        <strain evidence="3">JCM 4790</strain>
    </source>
</reference>
<feature type="domain" description="DUF397" evidence="2">
    <location>
        <begin position="14"/>
        <end position="67"/>
    </location>
</feature>
<proteinExistence type="predicted"/>
<feature type="compositionally biased region" description="Basic residues" evidence="1">
    <location>
        <begin position="88"/>
        <end position="100"/>
    </location>
</feature>
<feature type="compositionally biased region" description="Basic and acidic residues" evidence="1">
    <location>
        <begin position="30"/>
        <end position="46"/>
    </location>
</feature>
<gene>
    <name evidence="3" type="ORF">GCM10010358_18280</name>
</gene>
<evidence type="ECO:0000259" key="2">
    <source>
        <dbReference type="Pfam" id="PF04149"/>
    </source>
</evidence>
<feature type="region of interest" description="Disordered" evidence="1">
    <location>
        <begin position="1"/>
        <end position="49"/>
    </location>
</feature>
<evidence type="ECO:0000256" key="1">
    <source>
        <dbReference type="SAM" id="MobiDB-lite"/>
    </source>
</evidence>
<dbReference type="InterPro" id="IPR007278">
    <property type="entry name" value="DUF397"/>
</dbReference>
<dbReference type="Proteomes" id="UP000619244">
    <property type="component" value="Unassembled WGS sequence"/>
</dbReference>
<feature type="region of interest" description="Disordered" evidence="1">
    <location>
        <begin position="71"/>
        <end position="100"/>
    </location>
</feature>
<accession>A0A918KHV0</accession>
<comment type="caution">
    <text evidence="3">The sequence shown here is derived from an EMBL/GenBank/DDBJ whole genome shotgun (WGS) entry which is preliminary data.</text>
</comment>
<organism evidence="3 4">
    <name type="scientific">Streptomyces minutiscleroticus</name>
    <dbReference type="NCBI Taxonomy" id="68238"/>
    <lineage>
        <taxon>Bacteria</taxon>
        <taxon>Bacillati</taxon>
        <taxon>Actinomycetota</taxon>
        <taxon>Actinomycetes</taxon>
        <taxon>Kitasatosporales</taxon>
        <taxon>Streptomycetaceae</taxon>
        <taxon>Streptomyces</taxon>
    </lineage>
</organism>
<dbReference type="EMBL" id="BMVU01000005">
    <property type="protein sequence ID" value="GGX64357.1"/>
    <property type="molecule type" value="Genomic_DNA"/>
</dbReference>
<dbReference type="AlphaFoldDB" id="A0A918KHV0"/>
<protein>
    <recommendedName>
        <fullName evidence="2">DUF397 domain-containing protein</fullName>
    </recommendedName>
</protein>
<dbReference type="Pfam" id="PF04149">
    <property type="entry name" value="DUF397"/>
    <property type="match status" value="1"/>
</dbReference>
<name>A0A918KHV0_9ACTN</name>
<sequence length="100" mass="10524">MTERGVSDAAEPTGWRKSSHSGPEAGSCLEVRDDHPSGTPVRDSKAPEGPVLLLSTAGWAAFVSAVKNGAPRPCPSLRRFTGNGQARHSARSRAARTMRG</sequence>
<reference evidence="3" key="2">
    <citation type="submission" date="2020-09" db="EMBL/GenBank/DDBJ databases">
        <authorList>
            <person name="Sun Q."/>
            <person name="Ohkuma M."/>
        </authorList>
    </citation>
    <scope>NUCLEOTIDE SEQUENCE</scope>
    <source>
        <strain evidence="3">JCM 4790</strain>
    </source>
</reference>
<evidence type="ECO:0000313" key="4">
    <source>
        <dbReference type="Proteomes" id="UP000619244"/>
    </source>
</evidence>
<evidence type="ECO:0000313" key="3">
    <source>
        <dbReference type="EMBL" id="GGX64357.1"/>
    </source>
</evidence>
<dbReference type="RefSeq" id="WP_190189670.1">
    <property type="nucleotide sequence ID" value="NZ_BMVU01000005.1"/>
</dbReference>
<keyword evidence="4" id="KW-1185">Reference proteome</keyword>